<accession>A0ACC3DVA4</accession>
<reference evidence="1" key="1">
    <citation type="submission" date="2024-09" db="EMBL/GenBank/DDBJ databases">
        <title>Black Yeasts Isolated from many extreme environments.</title>
        <authorList>
            <person name="Coleine C."/>
            <person name="Stajich J.E."/>
            <person name="Selbmann L."/>
        </authorList>
    </citation>
    <scope>NUCLEOTIDE SEQUENCE</scope>
    <source>
        <strain evidence="1">CCFEE 5737</strain>
    </source>
</reference>
<protein>
    <submittedName>
        <fullName evidence="1">Uncharacterized protein</fullName>
    </submittedName>
</protein>
<keyword evidence="2" id="KW-1185">Reference proteome</keyword>
<dbReference type="Proteomes" id="UP001186974">
    <property type="component" value="Unassembled WGS sequence"/>
</dbReference>
<organism evidence="1 2">
    <name type="scientific">Coniosporium uncinatum</name>
    <dbReference type="NCBI Taxonomy" id="93489"/>
    <lineage>
        <taxon>Eukaryota</taxon>
        <taxon>Fungi</taxon>
        <taxon>Dikarya</taxon>
        <taxon>Ascomycota</taxon>
        <taxon>Pezizomycotina</taxon>
        <taxon>Dothideomycetes</taxon>
        <taxon>Dothideomycetes incertae sedis</taxon>
        <taxon>Coniosporium</taxon>
    </lineage>
</organism>
<evidence type="ECO:0000313" key="2">
    <source>
        <dbReference type="Proteomes" id="UP001186974"/>
    </source>
</evidence>
<comment type="caution">
    <text evidence="1">The sequence shown here is derived from an EMBL/GenBank/DDBJ whole genome shotgun (WGS) entry which is preliminary data.</text>
</comment>
<proteinExistence type="predicted"/>
<name>A0ACC3DVA4_9PEZI</name>
<sequence length="245" mass="28081">VTKRRHLHLEILSLIKAMATSRHKYVLPSDVQPNDIFDSIVAPMLPTGDSTAWREIKRLRNFLRHCTNKDYDLTVCSDNEEVNHSEADANHYIALYGKIKTLRERRDSMSESEAAGLAATLWTQLHPPAQHLGIPIDVVRLILQRFYQYARLGPPITYEGCCEQLRAGYGLYAFAEKVVLDHKIVFPTLFIVKGMRTRHNHAKIKAVQEKHFKKLDADEVVEPSPHGQHCDVRIRALRLTDVGRE</sequence>
<feature type="non-terminal residue" evidence="1">
    <location>
        <position position="1"/>
    </location>
</feature>
<gene>
    <name evidence="1" type="ORF">LTS18_013520</name>
</gene>
<evidence type="ECO:0000313" key="1">
    <source>
        <dbReference type="EMBL" id="KAK3080751.1"/>
    </source>
</evidence>
<dbReference type="EMBL" id="JAWDJW010000419">
    <property type="protein sequence ID" value="KAK3080751.1"/>
    <property type="molecule type" value="Genomic_DNA"/>
</dbReference>